<name>A0A318XHN2_9FIRM</name>
<dbReference type="PANTHER" id="PTHR33055:SF13">
    <property type="entry name" value="TRANSPOSASE"/>
    <property type="match status" value="1"/>
</dbReference>
<reference evidence="4 5" key="1">
    <citation type="submission" date="2018-06" db="EMBL/GenBank/DDBJ databases">
        <title>Genomic Encyclopedia of Type Strains, Phase I: the one thousand microbial genomes (KMG-I) project.</title>
        <authorList>
            <person name="Kyrpides N."/>
        </authorList>
    </citation>
    <scope>NUCLEOTIDE SEQUENCE [LARGE SCALE GENOMIC DNA]</scope>
    <source>
        <strain evidence="4 5">DSM 19573</strain>
    </source>
</reference>
<accession>A0A318XHN2</accession>
<feature type="domain" description="Transposase IS116/IS110/IS902 C-terminal" evidence="3">
    <location>
        <begin position="274"/>
        <end position="324"/>
    </location>
</feature>
<dbReference type="GO" id="GO:0004803">
    <property type="term" value="F:transposase activity"/>
    <property type="evidence" value="ECO:0007669"/>
    <property type="project" value="InterPro"/>
</dbReference>
<dbReference type="EMBL" id="QKMR01000049">
    <property type="protein sequence ID" value="PYG83885.1"/>
    <property type="molecule type" value="Genomic_DNA"/>
</dbReference>
<sequence>MHPKQKHIYVGLDNHKNSQTAVIIDCFGTKLWEITIKNTPEDFARFLKEVKSYCKRGITPLFGMEDALEYGRALTVFLISKKQTVKKVNSSLTKSERSNQSIIHKDDSHDALCVARVLLTKLEELHDAEVTDVYWTLSMLVNRRESVVKANTAIKNQLHSLISHHYRSYRKFFTVFDCPTALAFWEKYPSPGKLKSTTVETLGKILHEKSHRIYGEAKAKEIFELVENDGDTTTKYQESRDFMVITCIKQIRQNEEDIRNLENEMQKLMSELGQKLETMIGIDLVAAASFIAEIGNIHRFATADKLAKYAGISPISYSSGQKDR</sequence>
<dbReference type="RefSeq" id="WP_110463696.1">
    <property type="nucleotide sequence ID" value="NZ_QKMR01000049.1"/>
</dbReference>
<feature type="non-terminal residue" evidence="4">
    <location>
        <position position="324"/>
    </location>
</feature>
<evidence type="ECO:0000313" key="5">
    <source>
        <dbReference type="Proteomes" id="UP000248132"/>
    </source>
</evidence>
<proteinExistence type="predicted"/>
<dbReference type="OrthoDB" id="9811278at2"/>
<evidence type="ECO:0000259" key="3">
    <source>
        <dbReference type="Pfam" id="PF02371"/>
    </source>
</evidence>
<dbReference type="InterPro" id="IPR003346">
    <property type="entry name" value="Transposase_20"/>
</dbReference>
<keyword evidence="1" id="KW-0175">Coiled coil</keyword>
<feature type="domain" description="Transposase IS110-like N-terminal" evidence="2">
    <location>
        <begin position="10"/>
        <end position="164"/>
    </location>
</feature>
<dbReference type="Pfam" id="PF01548">
    <property type="entry name" value="DEDD_Tnp_IS110"/>
    <property type="match status" value="1"/>
</dbReference>
<dbReference type="GO" id="GO:0003677">
    <property type="term" value="F:DNA binding"/>
    <property type="evidence" value="ECO:0007669"/>
    <property type="project" value="InterPro"/>
</dbReference>
<dbReference type="Pfam" id="PF02371">
    <property type="entry name" value="Transposase_20"/>
    <property type="match status" value="1"/>
</dbReference>
<feature type="coiled-coil region" evidence="1">
    <location>
        <begin position="244"/>
        <end position="278"/>
    </location>
</feature>
<evidence type="ECO:0000256" key="1">
    <source>
        <dbReference type="SAM" id="Coils"/>
    </source>
</evidence>
<keyword evidence="5" id="KW-1185">Reference proteome</keyword>
<dbReference type="PANTHER" id="PTHR33055">
    <property type="entry name" value="TRANSPOSASE FOR INSERTION SEQUENCE ELEMENT IS1111A"/>
    <property type="match status" value="1"/>
</dbReference>
<dbReference type="NCBIfam" id="NF033542">
    <property type="entry name" value="transpos_IS110"/>
    <property type="match status" value="1"/>
</dbReference>
<dbReference type="InterPro" id="IPR002525">
    <property type="entry name" value="Transp_IS110-like_N"/>
</dbReference>
<protein>
    <submittedName>
        <fullName evidence="4">Transposase IS116/IS110/IS902 family protein</fullName>
    </submittedName>
</protein>
<organism evidence="4 5">
    <name type="scientific">Ruminiclostridium sufflavum DSM 19573</name>
    <dbReference type="NCBI Taxonomy" id="1121337"/>
    <lineage>
        <taxon>Bacteria</taxon>
        <taxon>Bacillati</taxon>
        <taxon>Bacillota</taxon>
        <taxon>Clostridia</taxon>
        <taxon>Eubacteriales</taxon>
        <taxon>Oscillospiraceae</taxon>
        <taxon>Ruminiclostridium</taxon>
    </lineage>
</organism>
<dbReference type="AlphaFoldDB" id="A0A318XHN2"/>
<comment type="caution">
    <text evidence="4">The sequence shown here is derived from an EMBL/GenBank/DDBJ whole genome shotgun (WGS) entry which is preliminary data.</text>
</comment>
<dbReference type="GO" id="GO:0006313">
    <property type="term" value="P:DNA transposition"/>
    <property type="evidence" value="ECO:0007669"/>
    <property type="project" value="InterPro"/>
</dbReference>
<evidence type="ECO:0000259" key="2">
    <source>
        <dbReference type="Pfam" id="PF01548"/>
    </source>
</evidence>
<dbReference type="Proteomes" id="UP000248132">
    <property type="component" value="Unassembled WGS sequence"/>
</dbReference>
<gene>
    <name evidence="4" type="ORF">LY28_03791</name>
</gene>
<evidence type="ECO:0000313" key="4">
    <source>
        <dbReference type="EMBL" id="PYG83885.1"/>
    </source>
</evidence>
<dbReference type="InterPro" id="IPR047650">
    <property type="entry name" value="Transpos_IS110"/>
</dbReference>